<dbReference type="EMBL" id="CP054705">
    <property type="protein sequence ID" value="QQK77527.1"/>
    <property type="molecule type" value="Genomic_DNA"/>
</dbReference>
<dbReference type="PROSITE" id="PS51257">
    <property type="entry name" value="PROKAR_LIPOPROTEIN"/>
    <property type="match status" value="1"/>
</dbReference>
<gene>
    <name evidence="4" type="ORF">HUG15_19370</name>
</gene>
<organism evidence="4 5">
    <name type="scientific">Salicibibacter cibarius</name>
    <dbReference type="NCBI Taxonomy" id="2743000"/>
    <lineage>
        <taxon>Bacteria</taxon>
        <taxon>Bacillati</taxon>
        <taxon>Bacillota</taxon>
        <taxon>Bacilli</taxon>
        <taxon>Bacillales</taxon>
        <taxon>Bacillaceae</taxon>
        <taxon>Salicibibacter</taxon>
    </lineage>
</organism>
<feature type="chain" id="PRO_5038775279" evidence="3">
    <location>
        <begin position="23"/>
        <end position="294"/>
    </location>
</feature>
<feature type="coiled-coil region" evidence="1">
    <location>
        <begin position="146"/>
        <end position="176"/>
    </location>
</feature>
<feature type="signal peptide" evidence="3">
    <location>
        <begin position="1"/>
        <end position="22"/>
    </location>
</feature>
<dbReference type="Proteomes" id="UP000595823">
    <property type="component" value="Chromosome"/>
</dbReference>
<evidence type="ECO:0000256" key="2">
    <source>
        <dbReference type="SAM" id="MobiDB-lite"/>
    </source>
</evidence>
<proteinExistence type="predicted"/>
<feature type="compositionally biased region" description="Acidic residues" evidence="2">
    <location>
        <begin position="26"/>
        <end position="52"/>
    </location>
</feature>
<dbReference type="KEGG" id="scia:HUG15_19370"/>
<accession>A0A7T6Z650</accession>
<keyword evidence="5" id="KW-1185">Reference proteome</keyword>
<keyword evidence="1" id="KW-0175">Coiled coil</keyword>
<evidence type="ECO:0000256" key="1">
    <source>
        <dbReference type="SAM" id="Coils"/>
    </source>
</evidence>
<reference evidence="4 5" key="1">
    <citation type="submission" date="2020-06" db="EMBL/GenBank/DDBJ databases">
        <title>Genomic analysis of Salicibibacter sp. NKC5-3.</title>
        <authorList>
            <person name="Oh Y.J."/>
        </authorList>
    </citation>
    <scope>NUCLEOTIDE SEQUENCE [LARGE SCALE GENOMIC DNA]</scope>
    <source>
        <strain evidence="4 5">NKC5-3</strain>
    </source>
</reference>
<protein>
    <submittedName>
        <fullName evidence="4">Uncharacterized protein</fullName>
    </submittedName>
</protein>
<evidence type="ECO:0000256" key="3">
    <source>
        <dbReference type="SAM" id="SignalP"/>
    </source>
</evidence>
<evidence type="ECO:0000313" key="5">
    <source>
        <dbReference type="Proteomes" id="UP000595823"/>
    </source>
</evidence>
<dbReference type="RefSeq" id="WP_200124923.1">
    <property type="nucleotide sequence ID" value="NZ_CP054705.1"/>
</dbReference>
<keyword evidence="3" id="KW-0732">Signal</keyword>
<name>A0A7T6Z650_9BACI</name>
<feature type="compositionally biased region" description="Acidic residues" evidence="2">
    <location>
        <begin position="62"/>
        <end position="85"/>
    </location>
</feature>
<evidence type="ECO:0000313" key="4">
    <source>
        <dbReference type="EMBL" id="QQK77527.1"/>
    </source>
</evidence>
<dbReference type="AlphaFoldDB" id="A0A7T6Z650"/>
<feature type="region of interest" description="Disordered" evidence="2">
    <location>
        <begin position="26"/>
        <end position="85"/>
    </location>
</feature>
<sequence>MRTFTKTAFTMFLSMAFLVACGGDEEETTGDDVLDNDDDVSEDENGASDDFADVDKNNGNESENDDSNNNEEETDENNEEYSQMTEDEAEAHVIDYINENKPEIADFLDVYQFSVEENDDIYQVNMFSAESDDERIGSPLMSSYEVDRTTGEVEEVENQTNETESQLSEIVDLNQEERRAHHEELAVKPEEISDEVYVDLLLSGIHENTEDYNGRVNSGDTIMFEFPDAENSADRSTEEAEVSEDGYFTIHVNSHEFKAGQDIRVYITNGYSHEQVFELPVHEAEEGMEEIRVK</sequence>